<dbReference type="WBParaSite" id="Smp_347490.1">
    <property type="protein sequence ID" value="Smp_347490.1"/>
    <property type="gene ID" value="Smp_347490"/>
</dbReference>
<reference evidence="1" key="1">
    <citation type="journal article" date="2012" name="PLoS Negl. Trop. Dis.">
        <title>A systematically improved high quality genome and transcriptome of the human blood fluke Schistosoma mansoni.</title>
        <authorList>
            <person name="Protasio A.V."/>
            <person name="Tsai I.J."/>
            <person name="Babbage A."/>
            <person name="Nichol S."/>
            <person name="Hunt M."/>
            <person name="Aslett M.A."/>
            <person name="De Silva N."/>
            <person name="Velarde G.S."/>
            <person name="Anderson T.J."/>
            <person name="Clark R.C."/>
            <person name="Davidson C."/>
            <person name="Dillon G.P."/>
            <person name="Holroyd N.E."/>
            <person name="LoVerde P.T."/>
            <person name="Lloyd C."/>
            <person name="McQuillan J."/>
            <person name="Oliveira G."/>
            <person name="Otto T.D."/>
            <person name="Parker-Manuel S.J."/>
            <person name="Quail M.A."/>
            <person name="Wilson R.A."/>
            <person name="Zerlotini A."/>
            <person name="Dunne D.W."/>
            <person name="Berriman M."/>
        </authorList>
    </citation>
    <scope>NUCLEOTIDE SEQUENCE [LARGE SCALE GENOMIC DNA]</scope>
    <source>
        <strain evidence="1">Puerto Rican</strain>
    </source>
</reference>
<reference evidence="2" key="2">
    <citation type="submission" date="2019-11" db="UniProtKB">
        <authorList>
            <consortium name="WormBaseParasite"/>
        </authorList>
    </citation>
    <scope>IDENTIFICATION</scope>
    <source>
        <strain evidence="2">Puerto Rican</strain>
    </source>
</reference>
<dbReference type="InParanoid" id="A0A5K4FFM7"/>
<evidence type="ECO:0000313" key="1">
    <source>
        <dbReference type="Proteomes" id="UP000008854"/>
    </source>
</evidence>
<name>A0A5K4FFM7_SCHMA</name>
<organism evidence="1 2">
    <name type="scientific">Schistosoma mansoni</name>
    <name type="common">Blood fluke</name>
    <dbReference type="NCBI Taxonomy" id="6183"/>
    <lineage>
        <taxon>Eukaryota</taxon>
        <taxon>Metazoa</taxon>
        <taxon>Spiralia</taxon>
        <taxon>Lophotrochozoa</taxon>
        <taxon>Platyhelminthes</taxon>
        <taxon>Trematoda</taxon>
        <taxon>Digenea</taxon>
        <taxon>Strigeidida</taxon>
        <taxon>Schistosomatoidea</taxon>
        <taxon>Schistosomatidae</taxon>
        <taxon>Schistosoma</taxon>
    </lineage>
</organism>
<keyword evidence="1" id="KW-1185">Reference proteome</keyword>
<dbReference type="Proteomes" id="UP000008854">
    <property type="component" value="Unassembled WGS sequence"/>
</dbReference>
<proteinExistence type="predicted"/>
<sequence>MKNIDEYITCRSKYFKAKRSNETWSTIQDLRGNYEKQFPNVNFYSSKWKTSLKENAELSKNVMSENSFKICNTLIPYQTIDVRLMDEHIKMNFGFIKEFNTGFVKYDFLSQILKVMSKDGN</sequence>
<accession>A0A5K4FFM7</accession>
<evidence type="ECO:0000313" key="2">
    <source>
        <dbReference type="WBParaSite" id="Smp_347490.1"/>
    </source>
</evidence>
<protein>
    <submittedName>
        <fullName evidence="2">Uncharacterized protein</fullName>
    </submittedName>
</protein>
<dbReference type="AlphaFoldDB" id="A0A5K4FFM7"/>